<comment type="subcellular location">
    <subcellularLocation>
        <location evidence="1">Secreted</location>
    </subcellularLocation>
</comment>
<dbReference type="Proteomes" id="UP001634394">
    <property type="component" value="Unassembled WGS sequence"/>
</dbReference>
<dbReference type="AlphaFoldDB" id="A0ABD3U0V4"/>
<comment type="similarity">
    <text evidence="2">Belongs to the FARP (FMRFamide related peptide) family.</text>
</comment>
<evidence type="ECO:0008006" key="11">
    <source>
        <dbReference type="Google" id="ProtNLM"/>
    </source>
</evidence>
<organism evidence="9 10">
    <name type="scientific">Sinanodonta woodiana</name>
    <name type="common">Chinese pond mussel</name>
    <name type="synonym">Anodonta woodiana</name>
    <dbReference type="NCBI Taxonomy" id="1069815"/>
    <lineage>
        <taxon>Eukaryota</taxon>
        <taxon>Metazoa</taxon>
        <taxon>Spiralia</taxon>
        <taxon>Lophotrochozoa</taxon>
        <taxon>Mollusca</taxon>
        <taxon>Bivalvia</taxon>
        <taxon>Autobranchia</taxon>
        <taxon>Heteroconchia</taxon>
        <taxon>Palaeoheterodonta</taxon>
        <taxon>Unionida</taxon>
        <taxon>Unionoidea</taxon>
        <taxon>Unionidae</taxon>
        <taxon>Unioninae</taxon>
        <taxon>Sinanodonta</taxon>
    </lineage>
</organism>
<protein>
    <recommendedName>
        <fullName evidence="11">FMRFamide</fullName>
    </recommendedName>
</protein>
<comment type="caution">
    <text evidence="9">The sequence shown here is derived from an EMBL/GenBank/DDBJ whole genome shotgun (WGS) entry which is preliminary data.</text>
</comment>
<feature type="compositionally biased region" description="Polar residues" evidence="7">
    <location>
        <begin position="136"/>
        <end position="150"/>
    </location>
</feature>
<name>A0ABD3U0V4_SINWO</name>
<evidence type="ECO:0000313" key="9">
    <source>
        <dbReference type="EMBL" id="KAL3842561.1"/>
    </source>
</evidence>
<sequence length="339" mass="39851">MKAWSYVGLIAAICAKWLTGRVLATEELTTLCMENEALCDNLFNTADESFREKRFLRFGRALSGDGFLRFGRAPDGFLRIGKNDGIYPLEDKRFLRFGRSGKSLDDMLNFINNRIQSFELANGVTLRKKRSAEMNAAQQSDASTGLTEVQSSEKSEKQKREVDMPQTENGEKRFMRFGRDPTDEATENEDKRFMRFGREPNTEKRFMRFGRGEEDMDKRFMRFGRDGEDKRFMRFGRGDEDEESEPEISDAEKRFMRFGRDGIEDKRFMRFGRGDEDKRFIRFGRNSYDDSSTEKRFMRFGKRFMRFGRDMEADKRFIRFGRNGLDEGTADKRFRGNSE</sequence>
<evidence type="ECO:0000313" key="10">
    <source>
        <dbReference type="Proteomes" id="UP001634394"/>
    </source>
</evidence>
<reference evidence="9 10" key="1">
    <citation type="submission" date="2024-11" db="EMBL/GenBank/DDBJ databases">
        <title>Chromosome-level genome assembly of the freshwater bivalve Anodonta woodiana.</title>
        <authorList>
            <person name="Chen X."/>
        </authorList>
    </citation>
    <scope>NUCLEOTIDE SEQUENCE [LARGE SCALE GENOMIC DNA]</scope>
    <source>
        <strain evidence="9">MN2024</strain>
        <tissue evidence="9">Gills</tissue>
    </source>
</reference>
<evidence type="ECO:0000256" key="6">
    <source>
        <dbReference type="ARBA" id="ARBA00023320"/>
    </source>
</evidence>
<keyword evidence="3" id="KW-0964">Secreted</keyword>
<evidence type="ECO:0000256" key="1">
    <source>
        <dbReference type="ARBA" id="ARBA00004613"/>
    </source>
</evidence>
<dbReference type="PANTHER" id="PTHR20986:SF22">
    <property type="entry name" value="FMRFAMIDE-RELATED PEPTIDES"/>
    <property type="match status" value="1"/>
</dbReference>
<dbReference type="PANTHER" id="PTHR20986">
    <property type="entry name" value="FMRFAMIDE-RELATED PEPTIDES"/>
    <property type="match status" value="1"/>
</dbReference>
<dbReference type="InterPro" id="IPR051041">
    <property type="entry name" value="FMRFamide-related_np"/>
</dbReference>
<dbReference type="Pfam" id="PF01581">
    <property type="entry name" value="FARP"/>
    <property type="match status" value="12"/>
</dbReference>
<keyword evidence="4" id="KW-0677">Repeat</keyword>
<dbReference type="GO" id="GO:0005576">
    <property type="term" value="C:extracellular region"/>
    <property type="evidence" value="ECO:0007669"/>
    <property type="project" value="UniProtKB-SubCell"/>
</dbReference>
<keyword evidence="5" id="KW-0027">Amidation</keyword>
<evidence type="ECO:0000256" key="5">
    <source>
        <dbReference type="ARBA" id="ARBA00022815"/>
    </source>
</evidence>
<keyword evidence="8" id="KW-0732">Signal</keyword>
<evidence type="ECO:0000256" key="7">
    <source>
        <dbReference type="SAM" id="MobiDB-lite"/>
    </source>
</evidence>
<keyword evidence="10" id="KW-1185">Reference proteome</keyword>
<dbReference type="EMBL" id="JBJQND010000017">
    <property type="protein sequence ID" value="KAL3842561.1"/>
    <property type="molecule type" value="Genomic_DNA"/>
</dbReference>
<feature type="compositionally biased region" description="Basic and acidic residues" evidence="7">
    <location>
        <begin position="151"/>
        <end position="187"/>
    </location>
</feature>
<evidence type="ECO:0000256" key="8">
    <source>
        <dbReference type="SAM" id="SignalP"/>
    </source>
</evidence>
<feature type="signal peptide" evidence="8">
    <location>
        <begin position="1"/>
        <end position="24"/>
    </location>
</feature>
<feature type="chain" id="PRO_5044859894" description="FMRFamide" evidence="8">
    <location>
        <begin position="25"/>
        <end position="339"/>
    </location>
</feature>
<evidence type="ECO:0000256" key="3">
    <source>
        <dbReference type="ARBA" id="ARBA00022525"/>
    </source>
</evidence>
<keyword evidence="6" id="KW-0527">Neuropeptide</keyword>
<accession>A0ABD3U0V4</accession>
<evidence type="ECO:0000256" key="2">
    <source>
        <dbReference type="ARBA" id="ARBA00006356"/>
    </source>
</evidence>
<feature type="region of interest" description="Disordered" evidence="7">
    <location>
        <begin position="131"/>
        <end position="187"/>
    </location>
</feature>
<dbReference type="InterPro" id="IPR002544">
    <property type="entry name" value="FMRFamid-related_peptide-like"/>
</dbReference>
<proteinExistence type="inferred from homology"/>
<gene>
    <name evidence="9" type="ORF">ACJMK2_020557</name>
</gene>
<evidence type="ECO:0000256" key="4">
    <source>
        <dbReference type="ARBA" id="ARBA00022737"/>
    </source>
</evidence>
<dbReference type="GO" id="GO:0007218">
    <property type="term" value="P:neuropeptide signaling pathway"/>
    <property type="evidence" value="ECO:0007669"/>
    <property type="project" value="UniProtKB-KW"/>
</dbReference>